<dbReference type="PIRSF" id="PIRSF015601">
    <property type="entry name" value="MTase_slr0722"/>
    <property type="match status" value="1"/>
</dbReference>
<dbReference type="InterPro" id="IPR029026">
    <property type="entry name" value="tRNA_m1G_MTases_N"/>
</dbReference>
<dbReference type="CDD" id="cd18084">
    <property type="entry name" value="RsmE-like"/>
    <property type="match status" value="1"/>
</dbReference>
<evidence type="ECO:0000256" key="6">
    <source>
        <dbReference type="ARBA" id="ARBA00022552"/>
    </source>
</evidence>
<dbReference type="Pfam" id="PF04452">
    <property type="entry name" value="Methyltrans_RNA"/>
    <property type="match status" value="1"/>
</dbReference>
<dbReference type="PANTHER" id="PTHR30027:SF3">
    <property type="entry name" value="16S RRNA (URACIL(1498)-N(3))-METHYLTRANSFERASE"/>
    <property type="match status" value="1"/>
</dbReference>
<evidence type="ECO:0000259" key="14">
    <source>
        <dbReference type="Pfam" id="PF20260"/>
    </source>
</evidence>
<proteinExistence type="inferred from homology"/>
<dbReference type="SUPFAM" id="SSF75217">
    <property type="entry name" value="alpha/beta knot"/>
    <property type="match status" value="1"/>
</dbReference>
<dbReference type="EMBL" id="CTRP01000008">
    <property type="protein sequence ID" value="CQR72097.1"/>
    <property type="molecule type" value="Genomic_DNA"/>
</dbReference>
<dbReference type="InterPro" id="IPR029028">
    <property type="entry name" value="Alpha/beta_knot_MTases"/>
</dbReference>
<comment type="function">
    <text evidence="10 12">Specifically methylates the N3 position of the uracil ring of uridine 1498 (m3U1498) in 16S rRNA. Acts on the fully assembled 30S ribosomal subunit.</text>
</comment>
<keyword evidence="6 12" id="KW-0698">rRNA processing</keyword>
<evidence type="ECO:0000313" key="16">
    <source>
        <dbReference type="Proteomes" id="UP000049855"/>
    </source>
</evidence>
<keyword evidence="16" id="KW-1185">Reference proteome</keyword>
<comment type="catalytic activity">
    <reaction evidence="11 12">
        <text>uridine(1498) in 16S rRNA + S-adenosyl-L-methionine = N(3)-methyluridine(1498) in 16S rRNA + S-adenosyl-L-homocysteine + H(+)</text>
        <dbReference type="Rhea" id="RHEA:42920"/>
        <dbReference type="Rhea" id="RHEA-COMP:10283"/>
        <dbReference type="Rhea" id="RHEA-COMP:10284"/>
        <dbReference type="ChEBI" id="CHEBI:15378"/>
        <dbReference type="ChEBI" id="CHEBI:57856"/>
        <dbReference type="ChEBI" id="CHEBI:59789"/>
        <dbReference type="ChEBI" id="CHEBI:65315"/>
        <dbReference type="ChEBI" id="CHEBI:74502"/>
        <dbReference type="EC" id="2.1.1.193"/>
    </reaction>
</comment>
<evidence type="ECO:0000256" key="2">
    <source>
        <dbReference type="ARBA" id="ARBA00005528"/>
    </source>
</evidence>
<accession>A0A0U1KXE2</accession>
<evidence type="ECO:0000256" key="1">
    <source>
        <dbReference type="ARBA" id="ARBA00004496"/>
    </source>
</evidence>
<dbReference type="InterPro" id="IPR046887">
    <property type="entry name" value="RsmE_PUA-like"/>
</dbReference>
<sequence length="257" mass="27821">MRRFFIDAPLSEHMVIANADARHIASVLRLSAGATVLVSDQDGKSGKAEIMAANPEAIELRLLEFLEDTTEPPINIWLVQGLVKGEKMDFIIQKAVELGVYGIIPVAAAHSVVRYDAAKQADKVARWQKIAREAAKQCGRSYIPQVYPVTSLAQVLDNNEFSAANKIMLYEGQAVQGLKQALTDSSSQTYLLFIGPEGGFSLAEVDLCQEHGIRIVTMGPRIMRTETAALAAISAVMYECGDLGGNYATSSIYNAGV</sequence>
<evidence type="ECO:0000256" key="8">
    <source>
        <dbReference type="ARBA" id="ARBA00022679"/>
    </source>
</evidence>
<dbReference type="Proteomes" id="UP000049855">
    <property type="component" value="Unassembled WGS sequence"/>
</dbReference>
<dbReference type="PANTHER" id="PTHR30027">
    <property type="entry name" value="RIBOSOMAL RNA SMALL SUBUNIT METHYLTRANSFERASE E"/>
    <property type="match status" value="1"/>
</dbReference>
<evidence type="ECO:0000256" key="11">
    <source>
        <dbReference type="ARBA" id="ARBA00047944"/>
    </source>
</evidence>
<organism evidence="15 16">
    <name type="scientific">Sporomusa ovata</name>
    <dbReference type="NCBI Taxonomy" id="2378"/>
    <lineage>
        <taxon>Bacteria</taxon>
        <taxon>Bacillati</taxon>
        <taxon>Bacillota</taxon>
        <taxon>Negativicutes</taxon>
        <taxon>Selenomonadales</taxon>
        <taxon>Sporomusaceae</taxon>
        <taxon>Sporomusa</taxon>
    </lineage>
</organism>
<gene>
    <name evidence="15" type="ORF">SpAn4DRAFT_4786</name>
</gene>
<keyword evidence="5 12" id="KW-0963">Cytoplasm</keyword>
<dbReference type="EC" id="2.1.1.193" evidence="3 12"/>
<dbReference type="InterPro" id="IPR046886">
    <property type="entry name" value="RsmE_MTase_dom"/>
</dbReference>
<evidence type="ECO:0000256" key="12">
    <source>
        <dbReference type="PIRNR" id="PIRNR015601"/>
    </source>
</evidence>
<dbReference type="Gene3D" id="3.40.1280.10">
    <property type="match status" value="1"/>
</dbReference>
<comment type="subcellular location">
    <subcellularLocation>
        <location evidence="1 12">Cytoplasm</location>
    </subcellularLocation>
</comment>
<evidence type="ECO:0000256" key="4">
    <source>
        <dbReference type="ARBA" id="ARBA00013673"/>
    </source>
</evidence>
<feature type="domain" description="Ribosomal RNA small subunit methyltransferase E PUA-like" evidence="14">
    <location>
        <begin position="18"/>
        <end position="62"/>
    </location>
</feature>
<comment type="similarity">
    <text evidence="2 12">Belongs to the RNA methyltransferase RsmE family.</text>
</comment>
<evidence type="ECO:0000313" key="15">
    <source>
        <dbReference type="EMBL" id="CQR72097.1"/>
    </source>
</evidence>
<dbReference type="AlphaFoldDB" id="A0A0U1KXE2"/>
<evidence type="ECO:0000256" key="3">
    <source>
        <dbReference type="ARBA" id="ARBA00012328"/>
    </source>
</evidence>
<evidence type="ECO:0000256" key="7">
    <source>
        <dbReference type="ARBA" id="ARBA00022603"/>
    </source>
</evidence>
<evidence type="ECO:0000259" key="13">
    <source>
        <dbReference type="Pfam" id="PF04452"/>
    </source>
</evidence>
<dbReference type="Pfam" id="PF20260">
    <property type="entry name" value="PUA_4"/>
    <property type="match status" value="1"/>
</dbReference>
<dbReference type="InterPro" id="IPR015947">
    <property type="entry name" value="PUA-like_sf"/>
</dbReference>
<keyword evidence="7 12" id="KW-0489">Methyltransferase</keyword>
<evidence type="ECO:0000256" key="10">
    <source>
        <dbReference type="ARBA" id="ARBA00025699"/>
    </source>
</evidence>
<dbReference type="InterPro" id="IPR006700">
    <property type="entry name" value="RsmE"/>
</dbReference>
<protein>
    <recommendedName>
        <fullName evidence="4 12">Ribosomal RNA small subunit methyltransferase E</fullName>
        <ecNumber evidence="3 12">2.1.1.193</ecNumber>
    </recommendedName>
</protein>
<dbReference type="NCBIfam" id="TIGR00046">
    <property type="entry name" value="RsmE family RNA methyltransferase"/>
    <property type="match status" value="1"/>
</dbReference>
<keyword evidence="8 12" id="KW-0808">Transferase</keyword>
<dbReference type="GO" id="GO:0070475">
    <property type="term" value="P:rRNA base methylation"/>
    <property type="evidence" value="ECO:0007669"/>
    <property type="project" value="TreeGrafter"/>
</dbReference>
<dbReference type="GO" id="GO:0005737">
    <property type="term" value="C:cytoplasm"/>
    <property type="evidence" value="ECO:0007669"/>
    <property type="project" value="UniProtKB-SubCell"/>
</dbReference>
<feature type="domain" description="Ribosomal RNA small subunit methyltransferase E methyltransferase" evidence="13">
    <location>
        <begin position="71"/>
        <end position="236"/>
    </location>
</feature>
<dbReference type="RefSeq" id="WP_021167728.1">
    <property type="nucleotide sequence ID" value="NZ_CTRP01000008.1"/>
</dbReference>
<evidence type="ECO:0000256" key="5">
    <source>
        <dbReference type="ARBA" id="ARBA00022490"/>
    </source>
</evidence>
<name>A0A0U1KXE2_9FIRM</name>
<reference evidence="16" key="1">
    <citation type="submission" date="2015-03" db="EMBL/GenBank/DDBJ databases">
        <authorList>
            <person name="Nijsse Bart"/>
        </authorList>
    </citation>
    <scope>NUCLEOTIDE SEQUENCE [LARGE SCALE GENOMIC DNA]</scope>
</reference>
<dbReference type="SUPFAM" id="SSF88697">
    <property type="entry name" value="PUA domain-like"/>
    <property type="match status" value="1"/>
</dbReference>
<dbReference type="GO" id="GO:0070042">
    <property type="term" value="F:rRNA (uridine-N3-)-methyltransferase activity"/>
    <property type="evidence" value="ECO:0007669"/>
    <property type="project" value="TreeGrafter"/>
</dbReference>
<dbReference type="NCBIfam" id="NF008692">
    <property type="entry name" value="PRK11713.1-5"/>
    <property type="match status" value="1"/>
</dbReference>
<keyword evidence="9 12" id="KW-0949">S-adenosyl-L-methionine</keyword>
<evidence type="ECO:0000256" key="9">
    <source>
        <dbReference type="ARBA" id="ARBA00022691"/>
    </source>
</evidence>